<evidence type="ECO:0000313" key="1">
    <source>
        <dbReference type="EMBL" id="KAF7693726.1"/>
    </source>
</evidence>
<name>A0A8T0ALL3_SILME</name>
<reference evidence="1" key="1">
    <citation type="submission" date="2020-08" db="EMBL/GenBank/DDBJ databases">
        <title>Chromosome-level assembly of Southern catfish (Silurus meridionalis) provides insights into visual adaptation to the nocturnal and benthic lifestyles.</title>
        <authorList>
            <person name="Zhang Y."/>
            <person name="Wang D."/>
            <person name="Peng Z."/>
        </authorList>
    </citation>
    <scope>NUCLEOTIDE SEQUENCE</scope>
    <source>
        <strain evidence="1">SWU-2019-XX</strain>
        <tissue evidence="1">Muscle</tissue>
    </source>
</reference>
<feature type="non-terminal residue" evidence="1">
    <location>
        <position position="1"/>
    </location>
</feature>
<proteinExistence type="predicted"/>
<protein>
    <submittedName>
        <fullName evidence="1">Uncharacterized protein</fullName>
    </submittedName>
</protein>
<feature type="non-terminal residue" evidence="1">
    <location>
        <position position="141"/>
    </location>
</feature>
<gene>
    <name evidence="1" type="ORF">HF521_007479</name>
</gene>
<accession>A0A8T0ALL3</accession>
<organism evidence="1 2">
    <name type="scientific">Silurus meridionalis</name>
    <name type="common">Southern catfish</name>
    <name type="synonym">Silurus soldatovi meridionalis</name>
    <dbReference type="NCBI Taxonomy" id="175797"/>
    <lineage>
        <taxon>Eukaryota</taxon>
        <taxon>Metazoa</taxon>
        <taxon>Chordata</taxon>
        <taxon>Craniata</taxon>
        <taxon>Vertebrata</taxon>
        <taxon>Euteleostomi</taxon>
        <taxon>Actinopterygii</taxon>
        <taxon>Neopterygii</taxon>
        <taxon>Teleostei</taxon>
        <taxon>Ostariophysi</taxon>
        <taxon>Siluriformes</taxon>
        <taxon>Siluridae</taxon>
        <taxon>Silurus</taxon>
    </lineage>
</organism>
<evidence type="ECO:0000313" key="2">
    <source>
        <dbReference type="Proteomes" id="UP000606274"/>
    </source>
</evidence>
<comment type="caution">
    <text evidence="1">The sequence shown here is derived from an EMBL/GenBank/DDBJ whole genome shotgun (WGS) entry which is preliminary data.</text>
</comment>
<dbReference type="EMBL" id="JABFDY010000018">
    <property type="protein sequence ID" value="KAF7693726.1"/>
    <property type="molecule type" value="Genomic_DNA"/>
</dbReference>
<keyword evidence="2" id="KW-1185">Reference proteome</keyword>
<dbReference type="Proteomes" id="UP000606274">
    <property type="component" value="Unassembled WGS sequence"/>
</dbReference>
<sequence>NQNIIIKPADKGSATVIMDREQYLWEGYRQLQDRTYYQKLDKPIYPDTVPLVKEIVQILYTKKHINAKQKSYLLGDTEPRSRRFYMLPKIHKDPAKWSKPNEIPPGRPIVSDCGSETYYTAEFLDFYLNPLSTSHPSYLKD</sequence>
<dbReference type="AlphaFoldDB" id="A0A8T0ALL3"/>